<dbReference type="Proteomes" id="UP000310639">
    <property type="component" value="Chromosome"/>
</dbReference>
<dbReference type="KEGG" id="nft:FBF37_03615"/>
<protein>
    <recommendedName>
        <fullName evidence="3">HEPN/Toprim N-terminal domain-containing protein</fullName>
    </recommendedName>
</protein>
<proteinExistence type="predicted"/>
<dbReference type="AlphaFoldDB" id="A0A4P9A3X4"/>
<accession>A0A4P9A3X4</accession>
<evidence type="ECO:0008006" key="3">
    <source>
        <dbReference type="Google" id="ProtNLM"/>
    </source>
</evidence>
<keyword evidence="2" id="KW-1185">Reference proteome</keyword>
<reference evidence="1 2" key="1">
    <citation type="submission" date="2019-04" db="EMBL/GenBank/DDBJ databases">
        <title>Saccharibacteria TM7 genomes.</title>
        <authorList>
            <person name="Bor B."/>
            <person name="He X."/>
            <person name="Chen T."/>
            <person name="Dewhirst F.E."/>
        </authorList>
    </citation>
    <scope>NUCLEOTIDE SEQUENCE [LARGE SCALE GENOMIC DNA]</scope>
    <source>
        <strain evidence="1 2">BB001</strain>
    </source>
</reference>
<dbReference type="EMBL" id="CP040004">
    <property type="protein sequence ID" value="QCT42521.1"/>
    <property type="molecule type" value="Genomic_DNA"/>
</dbReference>
<organism evidence="1 2">
    <name type="scientific">Candidatus Nanosynbacter featherlites</name>
    <dbReference type="NCBI Taxonomy" id="2572088"/>
    <lineage>
        <taxon>Bacteria</taxon>
        <taxon>Candidatus Saccharimonadota</taxon>
        <taxon>Candidatus Saccharimonadia</taxon>
        <taxon>Candidatus Nanosynbacterales</taxon>
        <taxon>Candidatus Nanosynbacteraceae</taxon>
        <taxon>Candidatus Nanosynbacter</taxon>
    </lineage>
</organism>
<sequence length="397" mass="44808">MSSYASFYINGQELLHWRNELSPMATSLFTKNDIIRGQGKDGVRLIKQYGLSRYDNDYTEDDVDWEIALAVIDVATLKQRLSIYGYNAQLFNDSLDAHIGWLAELSSGSSDEMKSYYENDIKQINDLRGGKIPLRDLSYRFFEKNDFYNEAVAIWGVLHHEDVKDSDMTVLDISDLVEGGWLNDELENTDSDFLIPQDELIPEIPIILTEGITDIGTLKKALHVIYPKLESNVRFLDTSFRPETNAAAIVKMIKSFAAAGINNRILAILDNDAAASEAMTNLPRNLPNNIKVIQYPELDLMKSYPTIGPQGEINMNINGLAGSIEMYMGKDILTGNDGNLELVQWGGYMNRVKKYQGSLINKGAVGSRFKGKDAADVNKWQDLRYLWDYIIENLSTL</sequence>
<dbReference type="RefSeq" id="WP_138079565.1">
    <property type="nucleotide sequence ID" value="NZ_CP040004.1"/>
</dbReference>
<evidence type="ECO:0000313" key="2">
    <source>
        <dbReference type="Proteomes" id="UP000310639"/>
    </source>
</evidence>
<name>A0A4P9A3X4_9BACT</name>
<evidence type="ECO:0000313" key="1">
    <source>
        <dbReference type="EMBL" id="QCT42521.1"/>
    </source>
</evidence>
<gene>
    <name evidence="1" type="ORF">FBF37_03615</name>
</gene>
<dbReference type="OrthoDB" id="5141316at2"/>